<protein>
    <submittedName>
        <fullName evidence="1">Uncharacterized protein</fullName>
    </submittedName>
</protein>
<evidence type="ECO:0000313" key="1">
    <source>
        <dbReference type="EMBL" id="KAK3250731.1"/>
    </source>
</evidence>
<dbReference type="InterPro" id="IPR043502">
    <property type="entry name" value="DNA/RNA_pol_sf"/>
</dbReference>
<gene>
    <name evidence="1" type="ORF">CYMTET_39891</name>
</gene>
<reference evidence="1 2" key="1">
    <citation type="journal article" date="2015" name="Genome Biol. Evol.">
        <title>Comparative Genomics of a Bacterivorous Green Alga Reveals Evolutionary Causalities and Consequences of Phago-Mixotrophic Mode of Nutrition.</title>
        <authorList>
            <person name="Burns J.A."/>
            <person name="Paasch A."/>
            <person name="Narechania A."/>
            <person name="Kim E."/>
        </authorList>
    </citation>
    <scope>NUCLEOTIDE SEQUENCE [LARGE SCALE GENOMIC DNA]</scope>
    <source>
        <strain evidence="1 2">PLY_AMNH</strain>
    </source>
</reference>
<keyword evidence="2" id="KW-1185">Reference proteome</keyword>
<proteinExistence type="predicted"/>
<dbReference type="Proteomes" id="UP001190700">
    <property type="component" value="Unassembled WGS sequence"/>
</dbReference>
<dbReference type="AlphaFoldDB" id="A0AAE0F3I6"/>
<sequence length="335" mass="37301">MHATRTTGQQPHVSFGPLQGLNLALPLPVETTQPEYNLEMYQTQNGRLLTRPPKQYTKEEFGYRLSPSVRPGHTGLFRPGDSLLPHGIEANRPASLCVFQQTNSRALRLLNSDLSRHGVSLQALDAFKAETKAFGADVPLVTRLADRWAVLFKEDPFVNDLVRSISLGAGRQFDPSQMVMTGANYVKEGFEHKDQSHFEKVRVVHSYSKNEDSSINSATKIPKHKWQSASDALAYLTARYFMVKVDIKSAYRHFSVALQHPRASWEEATEAVHLLHEVLEFLGLTVTWDKCEGPGTDEVALVVERSSSGLPLCSGVLGCLQHPTDNTPTKGMLEH</sequence>
<name>A0AAE0F3I6_9CHLO</name>
<organism evidence="1 2">
    <name type="scientific">Cymbomonas tetramitiformis</name>
    <dbReference type="NCBI Taxonomy" id="36881"/>
    <lineage>
        <taxon>Eukaryota</taxon>
        <taxon>Viridiplantae</taxon>
        <taxon>Chlorophyta</taxon>
        <taxon>Pyramimonadophyceae</taxon>
        <taxon>Pyramimonadales</taxon>
        <taxon>Pyramimonadaceae</taxon>
        <taxon>Cymbomonas</taxon>
    </lineage>
</organism>
<dbReference type="EMBL" id="LGRX02026526">
    <property type="protein sequence ID" value="KAK3250731.1"/>
    <property type="molecule type" value="Genomic_DNA"/>
</dbReference>
<accession>A0AAE0F3I6</accession>
<comment type="caution">
    <text evidence="1">The sequence shown here is derived from an EMBL/GenBank/DDBJ whole genome shotgun (WGS) entry which is preliminary data.</text>
</comment>
<evidence type="ECO:0000313" key="2">
    <source>
        <dbReference type="Proteomes" id="UP001190700"/>
    </source>
</evidence>
<dbReference type="SUPFAM" id="SSF56672">
    <property type="entry name" value="DNA/RNA polymerases"/>
    <property type="match status" value="1"/>
</dbReference>